<dbReference type="CDD" id="cd06261">
    <property type="entry name" value="TM_PBP2"/>
    <property type="match status" value="1"/>
</dbReference>
<evidence type="ECO:0000256" key="2">
    <source>
        <dbReference type="ARBA" id="ARBA00022448"/>
    </source>
</evidence>
<dbReference type="PANTHER" id="PTHR43163:SF6">
    <property type="entry name" value="DIPEPTIDE TRANSPORT SYSTEM PERMEASE PROTEIN DPPB-RELATED"/>
    <property type="match status" value="1"/>
</dbReference>
<organism evidence="9 10">
    <name type="scientific">Microvirga aerilata</name>
    <dbReference type="NCBI Taxonomy" id="670292"/>
    <lineage>
        <taxon>Bacteria</taxon>
        <taxon>Pseudomonadati</taxon>
        <taxon>Pseudomonadota</taxon>
        <taxon>Alphaproteobacteria</taxon>
        <taxon>Hyphomicrobiales</taxon>
        <taxon>Methylobacteriaceae</taxon>
        <taxon>Microvirga</taxon>
    </lineage>
</organism>
<dbReference type="PROSITE" id="PS51257">
    <property type="entry name" value="PROKAR_LIPOPROTEIN"/>
    <property type="match status" value="1"/>
</dbReference>
<dbReference type="GO" id="GO:0055085">
    <property type="term" value="P:transmembrane transport"/>
    <property type="evidence" value="ECO:0007669"/>
    <property type="project" value="InterPro"/>
</dbReference>
<evidence type="ECO:0000256" key="3">
    <source>
        <dbReference type="ARBA" id="ARBA00022475"/>
    </source>
</evidence>
<dbReference type="InterPro" id="IPR000515">
    <property type="entry name" value="MetI-like"/>
</dbReference>
<dbReference type="RefSeq" id="WP_202062895.1">
    <property type="nucleotide sequence ID" value="NZ_JAEQMY010000035.1"/>
</dbReference>
<evidence type="ECO:0000259" key="8">
    <source>
        <dbReference type="PROSITE" id="PS50928"/>
    </source>
</evidence>
<gene>
    <name evidence="9" type="ORF">JKG68_19560</name>
</gene>
<evidence type="ECO:0000256" key="7">
    <source>
        <dbReference type="RuleBase" id="RU363032"/>
    </source>
</evidence>
<dbReference type="GO" id="GO:0005886">
    <property type="term" value="C:plasma membrane"/>
    <property type="evidence" value="ECO:0007669"/>
    <property type="project" value="UniProtKB-SubCell"/>
</dbReference>
<evidence type="ECO:0000313" key="10">
    <source>
        <dbReference type="Proteomes" id="UP000605848"/>
    </source>
</evidence>
<dbReference type="SUPFAM" id="SSF161098">
    <property type="entry name" value="MetI-like"/>
    <property type="match status" value="1"/>
</dbReference>
<feature type="transmembrane region" description="Helical" evidence="7">
    <location>
        <begin position="134"/>
        <end position="157"/>
    </location>
</feature>
<sequence length="320" mass="34016">MLSFILKRVLQTAVLLLAVSVLVFIGCQILPGDVAQVALGQFATEDNVRALRLELGLDRPAYVQYLSWLAGILQGDWGQSITTKTSVATMLSERLWNTGLLALVTTIIAVPLALILGLLMAVGAGRTWDRGASIVVLGLSATPEFLIGTLAVLLFAVQLRWLPAVAYLSPGAGISQTARALFLPVLTLVIVVTAQIARMTRAIIANLLTQPFVEMAFLKGVPTRRVVGVHALINAVGPLANVVALNIAYLVSGVVVVETIFAYPGLAGLMINAVQARDLPVVQACALIFCATYVLMILLADILAHVYDPRSTAQTAEVKV</sequence>
<feature type="transmembrane region" description="Helical" evidence="7">
    <location>
        <begin position="177"/>
        <end position="197"/>
    </location>
</feature>
<feature type="transmembrane region" description="Helical" evidence="7">
    <location>
        <begin position="12"/>
        <end position="31"/>
    </location>
</feature>
<accession>A0A936ZK88</accession>
<feature type="domain" description="ABC transmembrane type-1" evidence="8">
    <location>
        <begin position="95"/>
        <end position="300"/>
    </location>
</feature>
<reference evidence="9" key="1">
    <citation type="submission" date="2021-01" db="EMBL/GenBank/DDBJ databases">
        <title>Microvirga sp.</title>
        <authorList>
            <person name="Kim M.K."/>
        </authorList>
    </citation>
    <scope>NUCLEOTIDE SEQUENCE</scope>
    <source>
        <strain evidence="9">5420S-16</strain>
    </source>
</reference>
<dbReference type="Proteomes" id="UP000605848">
    <property type="component" value="Unassembled WGS sequence"/>
</dbReference>
<dbReference type="Pfam" id="PF00528">
    <property type="entry name" value="BPD_transp_1"/>
    <property type="match status" value="1"/>
</dbReference>
<dbReference type="InterPro" id="IPR045621">
    <property type="entry name" value="BPD_transp_1_N"/>
</dbReference>
<comment type="similarity">
    <text evidence="7">Belongs to the binding-protein-dependent transport system permease family.</text>
</comment>
<keyword evidence="6 7" id="KW-0472">Membrane</keyword>
<keyword evidence="4 7" id="KW-0812">Transmembrane</keyword>
<evidence type="ECO:0000256" key="5">
    <source>
        <dbReference type="ARBA" id="ARBA00022989"/>
    </source>
</evidence>
<evidence type="ECO:0000313" key="9">
    <source>
        <dbReference type="EMBL" id="MBL0406163.1"/>
    </source>
</evidence>
<keyword evidence="3" id="KW-1003">Cell membrane</keyword>
<evidence type="ECO:0000256" key="4">
    <source>
        <dbReference type="ARBA" id="ARBA00022692"/>
    </source>
</evidence>
<proteinExistence type="inferred from homology"/>
<comment type="subcellular location">
    <subcellularLocation>
        <location evidence="1 7">Cell membrane</location>
        <topology evidence="1 7">Multi-pass membrane protein</topology>
    </subcellularLocation>
</comment>
<feature type="transmembrane region" description="Helical" evidence="7">
    <location>
        <begin position="281"/>
        <end position="304"/>
    </location>
</feature>
<keyword evidence="2 7" id="KW-0813">Transport</keyword>
<keyword evidence="10" id="KW-1185">Reference proteome</keyword>
<evidence type="ECO:0000256" key="1">
    <source>
        <dbReference type="ARBA" id="ARBA00004651"/>
    </source>
</evidence>
<dbReference type="EMBL" id="JAEQMY010000035">
    <property type="protein sequence ID" value="MBL0406163.1"/>
    <property type="molecule type" value="Genomic_DNA"/>
</dbReference>
<dbReference type="InterPro" id="IPR035906">
    <property type="entry name" value="MetI-like_sf"/>
</dbReference>
<protein>
    <submittedName>
        <fullName evidence="9">ABC transporter permease</fullName>
    </submittedName>
</protein>
<dbReference type="PANTHER" id="PTHR43163">
    <property type="entry name" value="DIPEPTIDE TRANSPORT SYSTEM PERMEASE PROTEIN DPPB-RELATED"/>
    <property type="match status" value="1"/>
</dbReference>
<evidence type="ECO:0000256" key="6">
    <source>
        <dbReference type="ARBA" id="ARBA00023136"/>
    </source>
</evidence>
<dbReference type="AlphaFoldDB" id="A0A936ZK88"/>
<name>A0A936ZK88_9HYPH</name>
<keyword evidence="5 7" id="KW-1133">Transmembrane helix</keyword>
<feature type="transmembrane region" description="Helical" evidence="7">
    <location>
        <begin position="100"/>
        <end position="122"/>
    </location>
</feature>
<comment type="caution">
    <text evidence="9">The sequence shown here is derived from an EMBL/GenBank/DDBJ whole genome shotgun (WGS) entry which is preliminary data.</text>
</comment>
<dbReference type="Gene3D" id="1.10.3720.10">
    <property type="entry name" value="MetI-like"/>
    <property type="match status" value="1"/>
</dbReference>
<dbReference type="PROSITE" id="PS50928">
    <property type="entry name" value="ABC_TM1"/>
    <property type="match status" value="1"/>
</dbReference>
<dbReference type="Pfam" id="PF19300">
    <property type="entry name" value="BPD_transp_1_N"/>
    <property type="match status" value="1"/>
</dbReference>